<dbReference type="AlphaFoldDB" id="A0A813IY38"/>
<protein>
    <submittedName>
        <fullName evidence="2">Uncharacterized protein</fullName>
    </submittedName>
</protein>
<accession>A0A813IY38</accession>
<evidence type="ECO:0000313" key="3">
    <source>
        <dbReference type="Proteomes" id="UP000626109"/>
    </source>
</evidence>
<evidence type="ECO:0000256" key="1">
    <source>
        <dbReference type="SAM" id="Phobius"/>
    </source>
</evidence>
<proteinExistence type="predicted"/>
<keyword evidence="1" id="KW-1133">Transmembrane helix</keyword>
<dbReference type="EMBL" id="CAJNNW010017705">
    <property type="protein sequence ID" value="CAE8661386.1"/>
    <property type="molecule type" value="Genomic_DNA"/>
</dbReference>
<reference evidence="2" key="1">
    <citation type="submission" date="2021-02" db="EMBL/GenBank/DDBJ databases">
        <authorList>
            <person name="Dougan E. K."/>
            <person name="Rhodes N."/>
            <person name="Thang M."/>
            <person name="Chan C."/>
        </authorList>
    </citation>
    <scope>NUCLEOTIDE SEQUENCE</scope>
</reference>
<organism evidence="2 3">
    <name type="scientific">Polarella glacialis</name>
    <name type="common">Dinoflagellate</name>
    <dbReference type="NCBI Taxonomy" id="89957"/>
    <lineage>
        <taxon>Eukaryota</taxon>
        <taxon>Sar</taxon>
        <taxon>Alveolata</taxon>
        <taxon>Dinophyceae</taxon>
        <taxon>Suessiales</taxon>
        <taxon>Suessiaceae</taxon>
        <taxon>Polarella</taxon>
    </lineage>
</organism>
<feature type="transmembrane region" description="Helical" evidence="1">
    <location>
        <begin position="21"/>
        <end position="40"/>
    </location>
</feature>
<gene>
    <name evidence="2" type="ORF">PGLA2088_LOCUS14496</name>
</gene>
<keyword evidence="1" id="KW-0812">Transmembrane</keyword>
<comment type="caution">
    <text evidence="2">The sequence shown here is derived from an EMBL/GenBank/DDBJ whole genome shotgun (WGS) entry which is preliminary data.</text>
</comment>
<name>A0A813IY38_POLGL</name>
<dbReference type="Proteomes" id="UP000626109">
    <property type="component" value="Unassembled WGS sequence"/>
</dbReference>
<evidence type="ECO:0000313" key="2">
    <source>
        <dbReference type="EMBL" id="CAE8661386.1"/>
    </source>
</evidence>
<keyword evidence="1" id="KW-0472">Membrane</keyword>
<sequence length="103" mass="11092">MLGPPHPGAQPGANDRPPPELAAHFTVVALVSQGLSWLFLGMVTACGYNHYHSAYLMVGNSAPMSDVEEYADSRGEPDVIGCLDLLKFICILVVVGFVVFVRF</sequence>
<feature type="transmembrane region" description="Helical" evidence="1">
    <location>
        <begin position="85"/>
        <end position="101"/>
    </location>
</feature>